<gene>
    <name evidence="1" type="ORF">J3Q64DRAFT_1626440</name>
</gene>
<evidence type="ECO:0000313" key="1">
    <source>
        <dbReference type="EMBL" id="KAL0087799.1"/>
    </source>
</evidence>
<evidence type="ECO:0000313" key="2">
    <source>
        <dbReference type="Proteomes" id="UP001448207"/>
    </source>
</evidence>
<organism evidence="1 2">
    <name type="scientific">Phycomyces blakesleeanus</name>
    <dbReference type="NCBI Taxonomy" id="4837"/>
    <lineage>
        <taxon>Eukaryota</taxon>
        <taxon>Fungi</taxon>
        <taxon>Fungi incertae sedis</taxon>
        <taxon>Mucoromycota</taxon>
        <taxon>Mucoromycotina</taxon>
        <taxon>Mucoromycetes</taxon>
        <taxon>Mucorales</taxon>
        <taxon>Phycomycetaceae</taxon>
        <taxon>Phycomyces</taxon>
    </lineage>
</organism>
<dbReference type="EMBL" id="JBCLYO010000006">
    <property type="protein sequence ID" value="KAL0087799.1"/>
    <property type="molecule type" value="Genomic_DNA"/>
</dbReference>
<accession>A0ABR3B3G5</accession>
<sequence>LLDLQSFDPSQDTPVEILHVILLGIAEYLVNDLVNSVLIKKDELRQLTGYLKDYEQSKGISQKFTRLLNGYNLYLGRDYKCLIQIFSVILVIKFTGNSVLKNIIPCFVQLESGLETYIHEVDTAVKGLIKQLLVYYKNCELNGYNPYTSKLKAHLLTHLLDNIRRFGTPLHFETEKNKQFN</sequence>
<keyword evidence="2" id="KW-1185">Reference proteome</keyword>
<dbReference type="PANTHER" id="PTHR31912:SF34">
    <property type="entry name" value="NOTOCHORD-RELATED PROTEIN"/>
    <property type="match status" value="1"/>
</dbReference>
<dbReference type="Proteomes" id="UP001448207">
    <property type="component" value="Unassembled WGS sequence"/>
</dbReference>
<protein>
    <recommendedName>
        <fullName evidence="3">Nucleolar 27S pre-rRNA processing Urb2/Npa2 C-terminal domain-containing protein</fullName>
    </recommendedName>
</protein>
<reference evidence="1 2" key="1">
    <citation type="submission" date="2024-04" db="EMBL/GenBank/DDBJ databases">
        <title>Symmetric and asymmetric DNA N6-adenine methylation regulates different biological responses in Mucorales.</title>
        <authorList>
            <consortium name="Lawrence Berkeley National Laboratory"/>
            <person name="Lax C."/>
            <person name="Mondo S.J."/>
            <person name="Osorio-Concepcion M."/>
            <person name="Muszewska A."/>
            <person name="Corrochano-Luque M."/>
            <person name="Gutierrez G."/>
            <person name="Riley R."/>
            <person name="Lipzen A."/>
            <person name="Guo J."/>
            <person name="Hundley H."/>
            <person name="Amirebrahimi M."/>
            <person name="Ng V."/>
            <person name="Lorenzo-Gutierrez D."/>
            <person name="Binder U."/>
            <person name="Yang J."/>
            <person name="Song Y."/>
            <person name="Canovas D."/>
            <person name="Navarro E."/>
            <person name="Freitag M."/>
            <person name="Gabaldon T."/>
            <person name="Grigoriev I.V."/>
            <person name="Corrochano L.M."/>
            <person name="Nicolas F.E."/>
            <person name="Garre V."/>
        </authorList>
    </citation>
    <scope>NUCLEOTIDE SEQUENCE [LARGE SCALE GENOMIC DNA]</scope>
    <source>
        <strain evidence="1 2">L51</strain>
    </source>
</reference>
<feature type="non-terminal residue" evidence="1">
    <location>
        <position position="1"/>
    </location>
</feature>
<comment type="caution">
    <text evidence="1">The sequence shown here is derived from an EMBL/GenBank/DDBJ whole genome shotgun (WGS) entry which is preliminary data.</text>
</comment>
<name>A0ABR3B3G5_PHYBL</name>
<feature type="non-terminal residue" evidence="1">
    <location>
        <position position="181"/>
    </location>
</feature>
<dbReference type="PANTHER" id="PTHR31912">
    <property type="entry name" value="IP13529P"/>
    <property type="match status" value="1"/>
</dbReference>
<evidence type="ECO:0008006" key="3">
    <source>
        <dbReference type="Google" id="ProtNLM"/>
    </source>
</evidence>
<proteinExistence type="predicted"/>